<dbReference type="PANTHER" id="PTHR24136:SF15">
    <property type="entry name" value="ANK_REP_REGION DOMAIN-CONTAINING PROTEIN"/>
    <property type="match status" value="1"/>
</dbReference>
<accession>A0A8S2VVF7</accession>
<evidence type="ECO:0000313" key="5">
    <source>
        <dbReference type="EMBL" id="CAF4392657.1"/>
    </source>
</evidence>
<keyword evidence="2" id="KW-0677">Repeat</keyword>
<dbReference type="Gene3D" id="1.25.40.20">
    <property type="entry name" value="Ankyrin repeat-containing domain"/>
    <property type="match status" value="1"/>
</dbReference>
<evidence type="ECO:0000256" key="1">
    <source>
        <dbReference type="ARBA" id="ARBA00005949"/>
    </source>
</evidence>
<feature type="repeat" description="ANK" evidence="4">
    <location>
        <begin position="28"/>
        <end position="60"/>
    </location>
</feature>
<comment type="similarity">
    <text evidence="1">Belongs to the ankyrin SOCS box (ASB) family.</text>
</comment>
<evidence type="ECO:0000313" key="6">
    <source>
        <dbReference type="EMBL" id="CAF4411448.1"/>
    </source>
</evidence>
<comment type="caution">
    <text evidence="5">The sequence shown here is derived from an EMBL/GenBank/DDBJ whole genome shotgun (WGS) entry which is preliminary data.</text>
</comment>
<dbReference type="SMART" id="SM00248">
    <property type="entry name" value="ANK"/>
    <property type="match status" value="1"/>
</dbReference>
<dbReference type="AlphaFoldDB" id="A0A8S2VVF7"/>
<dbReference type="Proteomes" id="UP000676336">
    <property type="component" value="Unassembled WGS sequence"/>
</dbReference>
<dbReference type="GO" id="GO:0045732">
    <property type="term" value="P:positive regulation of protein catabolic process"/>
    <property type="evidence" value="ECO:0007669"/>
    <property type="project" value="TreeGrafter"/>
</dbReference>
<reference evidence="5" key="1">
    <citation type="submission" date="2021-02" db="EMBL/GenBank/DDBJ databases">
        <authorList>
            <person name="Nowell W R."/>
        </authorList>
    </citation>
    <scope>NUCLEOTIDE SEQUENCE</scope>
</reference>
<evidence type="ECO:0000256" key="4">
    <source>
        <dbReference type="PROSITE-ProRule" id="PRU00023"/>
    </source>
</evidence>
<dbReference type="Pfam" id="PF12796">
    <property type="entry name" value="Ank_2"/>
    <property type="match status" value="1"/>
</dbReference>
<dbReference type="PANTHER" id="PTHR24136">
    <property type="entry name" value="SOWAH (DROSOPHILA) HOMOLOG"/>
    <property type="match status" value="1"/>
</dbReference>
<dbReference type="EMBL" id="CAJOBJ010059428">
    <property type="protein sequence ID" value="CAF4411448.1"/>
    <property type="molecule type" value="Genomic_DNA"/>
</dbReference>
<dbReference type="InterPro" id="IPR002110">
    <property type="entry name" value="Ankyrin_rpt"/>
</dbReference>
<protein>
    <submittedName>
        <fullName evidence="5">Uncharacterized protein</fullName>
    </submittedName>
</protein>
<feature type="non-terminal residue" evidence="5">
    <location>
        <position position="1"/>
    </location>
</feature>
<keyword evidence="3 4" id="KW-0040">ANK repeat</keyword>
<evidence type="ECO:0000256" key="2">
    <source>
        <dbReference type="ARBA" id="ARBA00022737"/>
    </source>
</evidence>
<dbReference type="PROSITE" id="PS50297">
    <property type="entry name" value="ANK_REP_REGION"/>
    <property type="match status" value="1"/>
</dbReference>
<sequence length="73" mass="7901">IAATKSNHVECVKRLLAYHANPNHQNQSGISALMLAAEKGFFECVKLLVQAGADLELAPTGKKNRVVSIIMIK</sequence>
<name>A0A8S2VVF7_9BILA</name>
<dbReference type="Proteomes" id="UP000681720">
    <property type="component" value="Unassembled WGS sequence"/>
</dbReference>
<organism evidence="5 7">
    <name type="scientific">Rotaria magnacalcarata</name>
    <dbReference type="NCBI Taxonomy" id="392030"/>
    <lineage>
        <taxon>Eukaryota</taxon>
        <taxon>Metazoa</taxon>
        <taxon>Spiralia</taxon>
        <taxon>Gnathifera</taxon>
        <taxon>Rotifera</taxon>
        <taxon>Eurotatoria</taxon>
        <taxon>Bdelloidea</taxon>
        <taxon>Philodinida</taxon>
        <taxon>Philodinidae</taxon>
        <taxon>Rotaria</taxon>
    </lineage>
</organism>
<gene>
    <name evidence="6" type="ORF">GIL414_LOCUS30643</name>
    <name evidence="5" type="ORF">SMN809_LOCUS30078</name>
</gene>
<dbReference type="SUPFAM" id="SSF48403">
    <property type="entry name" value="Ankyrin repeat"/>
    <property type="match status" value="1"/>
</dbReference>
<evidence type="ECO:0000256" key="3">
    <source>
        <dbReference type="ARBA" id="ARBA00023043"/>
    </source>
</evidence>
<dbReference type="InterPro" id="IPR051573">
    <property type="entry name" value="Ankyrin-SOCS_box_domain"/>
</dbReference>
<dbReference type="GO" id="GO:0016567">
    <property type="term" value="P:protein ubiquitination"/>
    <property type="evidence" value="ECO:0007669"/>
    <property type="project" value="TreeGrafter"/>
</dbReference>
<proteinExistence type="inferred from homology"/>
<dbReference type="EMBL" id="CAJOBI010055610">
    <property type="protein sequence ID" value="CAF4392657.1"/>
    <property type="molecule type" value="Genomic_DNA"/>
</dbReference>
<dbReference type="PROSITE" id="PS50088">
    <property type="entry name" value="ANK_REPEAT"/>
    <property type="match status" value="1"/>
</dbReference>
<evidence type="ECO:0000313" key="7">
    <source>
        <dbReference type="Proteomes" id="UP000676336"/>
    </source>
</evidence>
<dbReference type="InterPro" id="IPR036770">
    <property type="entry name" value="Ankyrin_rpt-contain_sf"/>
</dbReference>